<protein>
    <submittedName>
        <fullName evidence="1">Uncharacterized protein</fullName>
    </submittedName>
</protein>
<gene>
    <name evidence="1" type="ORF">Tci_908951</name>
</gene>
<organism evidence="1">
    <name type="scientific">Tanacetum cinerariifolium</name>
    <name type="common">Dalmatian daisy</name>
    <name type="synonym">Chrysanthemum cinerariifolium</name>
    <dbReference type="NCBI Taxonomy" id="118510"/>
    <lineage>
        <taxon>Eukaryota</taxon>
        <taxon>Viridiplantae</taxon>
        <taxon>Streptophyta</taxon>
        <taxon>Embryophyta</taxon>
        <taxon>Tracheophyta</taxon>
        <taxon>Spermatophyta</taxon>
        <taxon>Magnoliopsida</taxon>
        <taxon>eudicotyledons</taxon>
        <taxon>Gunneridae</taxon>
        <taxon>Pentapetalae</taxon>
        <taxon>asterids</taxon>
        <taxon>campanulids</taxon>
        <taxon>Asterales</taxon>
        <taxon>Asteraceae</taxon>
        <taxon>Asteroideae</taxon>
        <taxon>Anthemideae</taxon>
        <taxon>Anthemidinae</taxon>
        <taxon>Tanacetum</taxon>
    </lineage>
</organism>
<evidence type="ECO:0000313" key="1">
    <source>
        <dbReference type="EMBL" id="GFD36982.1"/>
    </source>
</evidence>
<proteinExistence type="predicted"/>
<feature type="non-terminal residue" evidence="1">
    <location>
        <position position="1"/>
    </location>
</feature>
<comment type="caution">
    <text evidence="1">The sequence shown here is derived from an EMBL/GenBank/DDBJ whole genome shotgun (WGS) entry which is preliminary data.</text>
</comment>
<sequence length="73" mass="7781">GTATGLAIDKGMQTGLAMTLTIEGLEGALLKLPPMILSWKECISLRSLPFIEDNAVIKETSLSDSLDVVHARV</sequence>
<accession>A0A699VN39</accession>
<name>A0A699VN39_TANCI</name>
<dbReference type="EMBL" id="BKCJ011479157">
    <property type="protein sequence ID" value="GFD36982.1"/>
    <property type="molecule type" value="Genomic_DNA"/>
</dbReference>
<reference evidence="1" key="1">
    <citation type="journal article" date="2019" name="Sci. Rep.">
        <title>Draft genome of Tanacetum cinerariifolium, the natural source of mosquito coil.</title>
        <authorList>
            <person name="Yamashiro T."/>
            <person name="Shiraishi A."/>
            <person name="Satake H."/>
            <person name="Nakayama K."/>
        </authorList>
    </citation>
    <scope>NUCLEOTIDE SEQUENCE</scope>
</reference>
<dbReference type="AlphaFoldDB" id="A0A699VN39"/>